<evidence type="ECO:0000313" key="3">
    <source>
        <dbReference type="Proteomes" id="UP000004834"/>
    </source>
</evidence>
<dbReference type="InterPro" id="IPR027417">
    <property type="entry name" value="P-loop_NTPase"/>
</dbReference>
<reference evidence="2 3" key="1">
    <citation type="submission" date="2011-11" db="EMBL/GenBank/DDBJ databases">
        <title>The Genome Sequence of Myroides odoratimimus CIP 101113.</title>
        <authorList>
            <person name="Earl A."/>
            <person name="Ward D."/>
            <person name="Feldgarden M."/>
            <person name="Gevers D."/>
            <person name="Huys G."/>
            <person name="Young S.K."/>
            <person name="Zeng Q."/>
            <person name="Gargeya S."/>
            <person name="Fitzgerald M."/>
            <person name="Haas B."/>
            <person name="Abouelleil A."/>
            <person name="Alvarado L."/>
            <person name="Arachchi H.M."/>
            <person name="Berlin A."/>
            <person name="Brown A."/>
            <person name="Chapman S.B."/>
            <person name="Chen Z."/>
            <person name="Dunbar C."/>
            <person name="Freedman E."/>
            <person name="Gearin G."/>
            <person name="Goldberg J."/>
            <person name="Griggs A."/>
            <person name="Gujja S."/>
            <person name="Heiman D."/>
            <person name="Howarth C."/>
            <person name="Larson L."/>
            <person name="Lui A."/>
            <person name="MacDonald P.J.P."/>
            <person name="Montmayeur A."/>
            <person name="Murphy C."/>
            <person name="Neiman D."/>
            <person name="Pearson M."/>
            <person name="Priest M."/>
            <person name="Roberts A."/>
            <person name="Saif S."/>
            <person name="Shea T."/>
            <person name="Shenoy N."/>
            <person name="Sisk P."/>
            <person name="Stolte C."/>
            <person name="Sykes S."/>
            <person name="Wortman J."/>
            <person name="Nusbaum C."/>
            <person name="Birren B."/>
        </authorList>
    </citation>
    <scope>NUCLEOTIDE SEQUENCE [LARGE SCALE GENOMIC DNA]</scope>
    <source>
        <strain evidence="2 3">CIP 101113</strain>
    </source>
</reference>
<dbReference type="InterPro" id="IPR051396">
    <property type="entry name" value="Bact_Antivir_Def_Nuclease"/>
</dbReference>
<dbReference type="RefSeq" id="WP_006262446.1">
    <property type="nucleotide sequence ID" value="NZ_JH590837.1"/>
</dbReference>
<comment type="caution">
    <text evidence="2">The sequence shown here is derived from an EMBL/GenBank/DDBJ whole genome shotgun (WGS) entry which is preliminary data.</text>
</comment>
<dbReference type="GO" id="GO:0005524">
    <property type="term" value="F:ATP binding"/>
    <property type="evidence" value="ECO:0007669"/>
    <property type="project" value="InterPro"/>
</dbReference>
<dbReference type="PANTHER" id="PTHR43581">
    <property type="entry name" value="ATP/GTP PHOSPHATASE"/>
    <property type="match status" value="1"/>
</dbReference>
<evidence type="ECO:0000259" key="1">
    <source>
        <dbReference type="Pfam" id="PF13304"/>
    </source>
</evidence>
<feature type="domain" description="ATPase AAA-type core" evidence="1">
    <location>
        <begin position="25"/>
        <end position="337"/>
    </location>
</feature>
<gene>
    <name evidence="2" type="ORF">HMPREF9715_00072</name>
</gene>
<dbReference type="SUPFAM" id="SSF52540">
    <property type="entry name" value="P-loop containing nucleoside triphosphate hydrolases"/>
    <property type="match status" value="1"/>
</dbReference>
<organism evidence="2 3">
    <name type="scientific">Myroides odoratimimus CIP 101113</name>
    <dbReference type="NCBI Taxonomy" id="883154"/>
    <lineage>
        <taxon>Bacteria</taxon>
        <taxon>Pseudomonadati</taxon>
        <taxon>Bacteroidota</taxon>
        <taxon>Flavobacteriia</taxon>
        <taxon>Flavobacteriales</taxon>
        <taxon>Flavobacteriaceae</taxon>
        <taxon>Myroides</taxon>
    </lineage>
</organism>
<sequence>MESKERISIRNFAGIEELEMDIKPINILIGPQGVGKSVVVKLIYFFRGLNDEITNIGYFSERDDYDVQSILLHSFNKYFEEEILNNTRFSIEYCNVEGVVFKVEKTETDDLILESSIDLDNLILQLISIKETFELQEKMFENEDDSIAIHYELMAELRKVLRKGVSIELGVDYPQIFVPAGRSFFSTVKSNIFTLVKEDNSFDFFILEFGALFERLKAIKYATVEEVSIDEVLVKVLDGVFVREDNNKEYILHKDNRKVQLQNVSSGQQEALPLMLILKSIILKRLYKGGSTLYIEEPEAHLFPTAQKAIVELLAKTFNSNPDNTQLFITTHSPYILTSFNNLIYAGNIIKDDESKRKAVEKVIAKDTLLDCSKIGAYALTKDGLKDLIDQENHIINAELLDEVSNMIGREFDQLLDIEYAD</sequence>
<evidence type="ECO:0000313" key="2">
    <source>
        <dbReference type="EMBL" id="EHO15501.1"/>
    </source>
</evidence>
<dbReference type="Pfam" id="PF13304">
    <property type="entry name" value="AAA_21"/>
    <property type="match status" value="1"/>
</dbReference>
<dbReference type="EMBL" id="AGEE01000001">
    <property type="protein sequence ID" value="EHO15501.1"/>
    <property type="molecule type" value="Genomic_DNA"/>
</dbReference>
<dbReference type="AlphaFoldDB" id="A0AAV3F8C5"/>
<dbReference type="PANTHER" id="PTHR43581:SF4">
    <property type="entry name" value="ATP_GTP PHOSPHATASE"/>
    <property type="match status" value="1"/>
</dbReference>
<dbReference type="InterPro" id="IPR003959">
    <property type="entry name" value="ATPase_AAA_core"/>
</dbReference>
<name>A0AAV3F8C5_9FLAO</name>
<dbReference type="Gene3D" id="3.40.50.300">
    <property type="entry name" value="P-loop containing nucleotide triphosphate hydrolases"/>
    <property type="match status" value="1"/>
</dbReference>
<dbReference type="GO" id="GO:0016887">
    <property type="term" value="F:ATP hydrolysis activity"/>
    <property type="evidence" value="ECO:0007669"/>
    <property type="project" value="InterPro"/>
</dbReference>
<proteinExistence type="predicted"/>
<accession>A0AAV3F8C5</accession>
<protein>
    <recommendedName>
        <fullName evidence="1">ATPase AAA-type core domain-containing protein</fullName>
    </recommendedName>
</protein>
<dbReference type="Proteomes" id="UP000004834">
    <property type="component" value="Unassembled WGS sequence"/>
</dbReference>